<evidence type="ECO:0000256" key="3">
    <source>
        <dbReference type="ARBA" id="ARBA00004964"/>
    </source>
</evidence>
<keyword evidence="12" id="KW-1185">Reference proteome</keyword>
<dbReference type="AlphaFoldDB" id="A0A0K8NZ19"/>
<protein>
    <recommendedName>
        <fullName evidence="8">Glycogen synthase</fullName>
        <ecNumber evidence="8">2.4.1.21</ecNumber>
    </recommendedName>
    <alternativeName>
        <fullName evidence="8">Starch [bacterial glycogen] synthase</fullName>
    </alternativeName>
</protein>
<dbReference type="GO" id="GO:0004373">
    <property type="term" value="F:alpha-1,4-glucan glucosyltransferase (UDP-glucose donor) activity"/>
    <property type="evidence" value="ECO:0007669"/>
    <property type="project" value="InterPro"/>
</dbReference>
<keyword evidence="5 8" id="KW-0328">Glycosyltransferase</keyword>
<keyword evidence="7 8" id="KW-0320">Glycogen biosynthesis</keyword>
<dbReference type="Pfam" id="PF08323">
    <property type="entry name" value="Glyco_transf_5"/>
    <property type="match status" value="1"/>
</dbReference>
<evidence type="ECO:0000256" key="8">
    <source>
        <dbReference type="HAMAP-Rule" id="MF_00484"/>
    </source>
</evidence>
<evidence type="ECO:0000259" key="10">
    <source>
        <dbReference type="Pfam" id="PF08323"/>
    </source>
</evidence>
<comment type="function">
    <text evidence="2 8">Synthesizes alpha-1,4-glucan chains using ADP-glucose.</text>
</comment>
<evidence type="ECO:0000256" key="6">
    <source>
        <dbReference type="ARBA" id="ARBA00022679"/>
    </source>
</evidence>
<dbReference type="InterPro" id="IPR013534">
    <property type="entry name" value="Starch_synth_cat_dom"/>
</dbReference>
<dbReference type="Pfam" id="PF00534">
    <property type="entry name" value="Glycos_transf_1"/>
    <property type="match status" value="1"/>
</dbReference>
<dbReference type="OrthoDB" id="9808590at2"/>
<dbReference type="PANTHER" id="PTHR45825">
    <property type="entry name" value="GRANULE-BOUND STARCH SYNTHASE 1, CHLOROPLASTIC/AMYLOPLASTIC"/>
    <property type="match status" value="1"/>
</dbReference>
<dbReference type="Gene3D" id="3.40.50.2000">
    <property type="entry name" value="Glycogen Phosphorylase B"/>
    <property type="match status" value="2"/>
</dbReference>
<name>A0A0K8NZ19_PISS1</name>
<evidence type="ECO:0000256" key="5">
    <source>
        <dbReference type="ARBA" id="ARBA00022676"/>
    </source>
</evidence>
<dbReference type="Proteomes" id="UP000037660">
    <property type="component" value="Unassembled WGS sequence"/>
</dbReference>
<feature type="domain" description="Glycosyl transferase family 1" evidence="9">
    <location>
        <begin position="293"/>
        <end position="443"/>
    </location>
</feature>
<comment type="caution">
    <text evidence="11">The sequence shown here is derived from an EMBL/GenBank/DDBJ whole genome shotgun (WGS) entry which is preliminary data.</text>
</comment>
<accession>A0A0K8NZ19</accession>
<evidence type="ECO:0000313" key="11">
    <source>
        <dbReference type="EMBL" id="GAP35549.1"/>
    </source>
</evidence>
<comment type="similarity">
    <text evidence="4 8">Belongs to the glycosyltransferase 1 family. Bacterial/plant glycogen synthase subfamily.</text>
</comment>
<organism evidence="11 12">
    <name type="scientific">Piscinibacter sakaiensis</name>
    <name type="common">Ideonella sakaiensis</name>
    <dbReference type="NCBI Taxonomy" id="1547922"/>
    <lineage>
        <taxon>Bacteria</taxon>
        <taxon>Pseudomonadati</taxon>
        <taxon>Pseudomonadota</taxon>
        <taxon>Betaproteobacteria</taxon>
        <taxon>Burkholderiales</taxon>
        <taxon>Sphaerotilaceae</taxon>
        <taxon>Piscinibacter</taxon>
    </lineage>
</organism>
<dbReference type="SUPFAM" id="SSF53756">
    <property type="entry name" value="UDP-Glycosyltransferase/glycogen phosphorylase"/>
    <property type="match status" value="1"/>
</dbReference>
<comment type="catalytic activity">
    <reaction evidence="1 8">
        <text>[(1-&gt;4)-alpha-D-glucosyl](n) + ADP-alpha-D-glucose = [(1-&gt;4)-alpha-D-glucosyl](n+1) + ADP + H(+)</text>
        <dbReference type="Rhea" id="RHEA:18189"/>
        <dbReference type="Rhea" id="RHEA-COMP:9584"/>
        <dbReference type="Rhea" id="RHEA-COMP:9587"/>
        <dbReference type="ChEBI" id="CHEBI:15378"/>
        <dbReference type="ChEBI" id="CHEBI:15444"/>
        <dbReference type="ChEBI" id="CHEBI:57498"/>
        <dbReference type="ChEBI" id="CHEBI:456216"/>
        <dbReference type="EC" id="2.4.1.21"/>
    </reaction>
</comment>
<keyword evidence="6 8" id="KW-0808">Transferase</keyword>
<dbReference type="NCBIfam" id="NF001899">
    <property type="entry name" value="PRK00654.1-2"/>
    <property type="match status" value="1"/>
</dbReference>
<dbReference type="GO" id="GO:0009011">
    <property type="term" value="F:alpha-1,4-glucan glucosyltransferase (ADP-glucose donor) activity"/>
    <property type="evidence" value="ECO:0007669"/>
    <property type="project" value="UniProtKB-UniRule"/>
</dbReference>
<dbReference type="InterPro" id="IPR001296">
    <property type="entry name" value="Glyco_trans_1"/>
</dbReference>
<evidence type="ECO:0000259" key="9">
    <source>
        <dbReference type="Pfam" id="PF00534"/>
    </source>
</evidence>
<evidence type="ECO:0000313" key="12">
    <source>
        <dbReference type="Proteomes" id="UP000037660"/>
    </source>
</evidence>
<comment type="pathway">
    <text evidence="3 8">Glycan biosynthesis; glycogen biosynthesis.</text>
</comment>
<dbReference type="RefSeq" id="WP_054019600.1">
    <property type="nucleotide sequence ID" value="NZ_BBYR01000024.1"/>
</dbReference>
<dbReference type="GO" id="GO:0005978">
    <property type="term" value="P:glycogen biosynthetic process"/>
    <property type="evidence" value="ECO:0007669"/>
    <property type="project" value="UniProtKB-UniRule"/>
</dbReference>
<reference evidence="11 12" key="2">
    <citation type="journal article" date="2016" name="Science">
        <title>A bacterium that degrades and assimilates poly(ethylene terephthalate).</title>
        <authorList>
            <person name="Yoshida S."/>
            <person name="Hiraga K."/>
            <person name="Takehana T."/>
            <person name="Taniguchi I."/>
            <person name="Yamaji H."/>
            <person name="Maeda Y."/>
            <person name="Toyohara K."/>
            <person name="Miyamoto K."/>
            <person name="Kimura Y."/>
            <person name="Oda K."/>
        </authorList>
    </citation>
    <scope>NUCLEOTIDE SEQUENCE [LARGE SCALE GENOMIC DNA]</scope>
    <source>
        <strain evidence="12">NBRC 110686 / TISTR 2288 / 201-F6</strain>
    </source>
</reference>
<feature type="domain" description="Starch synthase catalytic" evidence="10">
    <location>
        <begin position="2"/>
        <end position="239"/>
    </location>
</feature>
<dbReference type="STRING" id="1547922.ISF6_1322"/>
<gene>
    <name evidence="8" type="primary">glgA</name>
    <name evidence="11" type="ORF">ISF6_1322</name>
</gene>
<dbReference type="HAMAP" id="MF_00484">
    <property type="entry name" value="Glycogen_synth"/>
    <property type="match status" value="1"/>
</dbReference>
<dbReference type="PANTHER" id="PTHR45825:SF11">
    <property type="entry name" value="ALPHA AMYLASE DOMAIN-CONTAINING PROTEIN"/>
    <property type="match status" value="1"/>
</dbReference>
<dbReference type="NCBIfam" id="TIGR02095">
    <property type="entry name" value="glgA"/>
    <property type="match status" value="1"/>
</dbReference>
<feature type="binding site" evidence="8">
    <location>
        <position position="15"/>
    </location>
    <ligand>
        <name>ADP-alpha-D-glucose</name>
        <dbReference type="ChEBI" id="CHEBI:57498"/>
    </ligand>
</feature>
<evidence type="ECO:0000256" key="4">
    <source>
        <dbReference type="ARBA" id="ARBA00010281"/>
    </source>
</evidence>
<evidence type="ECO:0000256" key="7">
    <source>
        <dbReference type="ARBA" id="ARBA00023056"/>
    </source>
</evidence>
<dbReference type="UniPathway" id="UPA00164"/>
<dbReference type="CDD" id="cd03791">
    <property type="entry name" value="GT5_Glycogen_synthase_DULL1-like"/>
    <property type="match status" value="1"/>
</dbReference>
<reference evidence="12" key="1">
    <citation type="submission" date="2015-07" db="EMBL/GenBank/DDBJ databases">
        <title>Discovery of a poly(ethylene terephthalate assimilation.</title>
        <authorList>
            <person name="Yoshida S."/>
            <person name="Hiraga K."/>
            <person name="Takehana T."/>
            <person name="Taniguchi I."/>
            <person name="Yamaji H."/>
            <person name="Maeda Y."/>
            <person name="Toyohara K."/>
            <person name="Miyamoto K."/>
            <person name="Kimura Y."/>
            <person name="Oda K."/>
        </authorList>
    </citation>
    <scope>NUCLEOTIDE SEQUENCE [LARGE SCALE GENOMIC DNA]</scope>
    <source>
        <strain evidence="12">NBRC 110686 / TISTR 2288 / 201-F6</strain>
    </source>
</reference>
<evidence type="ECO:0000256" key="2">
    <source>
        <dbReference type="ARBA" id="ARBA00002764"/>
    </source>
</evidence>
<dbReference type="InterPro" id="IPR011835">
    <property type="entry name" value="GS/SS"/>
</dbReference>
<dbReference type="GO" id="GO:0005829">
    <property type="term" value="C:cytosol"/>
    <property type="evidence" value="ECO:0007669"/>
    <property type="project" value="TreeGrafter"/>
</dbReference>
<proteinExistence type="inferred from homology"/>
<dbReference type="EMBL" id="BBYR01000024">
    <property type="protein sequence ID" value="GAP35549.1"/>
    <property type="molecule type" value="Genomic_DNA"/>
</dbReference>
<dbReference type="EC" id="2.4.1.21" evidence="8"/>
<sequence>MKLLQVAAEIFPLVKTGGLADVMGALPQALAAQGHEVRLLLPGLPPIVDAVLHQKRVLSLGPLFGAARVELRRGQLPGSRLPAYVLDAPYLYARAGSPYQAPGGADWPDNVQRFALLGWAAAHLAAGELDPAWQPQVLHAHDWHAAMACAYLAAHGALPVASVFTIHNLAYQGLFPAGDFHLLGLPARMMSPAGLEFHHQLSFMKAGLKFAERVTTVSPSYAREIATAEHGVGLHGVIQARAATVSGILNGVDGSVWDPATDTALPHRYSAADLAGKVECKRELQHRMGLAARPDALLLGVVSRLSAQKGLDLLLEALPACVARGVQLVLQGSGDPALEAAFQAAARAHPGQVAVRIGYDEALAHALIAGADVVVVPSRFEPCGLTQLYGLRYGSLPLVRRVGGLADTVVDAGAAALADGSATGFVFDAASAAALDGAVQRAQHLFADRAAWQRVMRQAMAQDASWERAAGQYGRLYEGLLAERSARGPAPVRAVPA</sequence>
<evidence type="ECO:0000256" key="1">
    <source>
        <dbReference type="ARBA" id="ARBA00001478"/>
    </source>
</evidence>